<dbReference type="NCBIfam" id="NF033536">
    <property type="entry name" value="lasso_PqqD_Bac"/>
    <property type="match status" value="1"/>
</dbReference>
<dbReference type="Proteomes" id="UP000215145">
    <property type="component" value="Unassembled WGS sequence"/>
</dbReference>
<proteinExistence type="predicted"/>
<evidence type="ECO:0000313" key="2">
    <source>
        <dbReference type="Proteomes" id="UP000215145"/>
    </source>
</evidence>
<protein>
    <submittedName>
        <fullName evidence="1">PqqD family protein</fullName>
    </submittedName>
</protein>
<dbReference type="AlphaFoldDB" id="A0A229NV50"/>
<sequence>MAATINVLSVVSQQPGLLASDMDGEKVMLSISDGKYYNLGAIGGRIWELIETPCTIQELKAQLMQEYGVAESDCEEDLSEFLNQLLSEKLITVEPAEG</sequence>
<dbReference type="RefSeq" id="WP_089526412.1">
    <property type="nucleotide sequence ID" value="NZ_NMUQ01000003.1"/>
</dbReference>
<name>A0A229NV50_9BACL</name>
<keyword evidence="2" id="KW-1185">Reference proteome</keyword>
<dbReference type="EMBL" id="NMUQ01000003">
    <property type="protein sequence ID" value="OXM13710.1"/>
    <property type="molecule type" value="Genomic_DNA"/>
</dbReference>
<dbReference type="InterPro" id="IPR041881">
    <property type="entry name" value="PqqD_sf"/>
</dbReference>
<reference evidence="1 2" key="1">
    <citation type="submission" date="2017-07" db="EMBL/GenBank/DDBJ databases">
        <title>Paenibacillus herberti R33 genome sequencing and assembly.</title>
        <authorList>
            <person name="Su W."/>
        </authorList>
    </citation>
    <scope>NUCLEOTIDE SEQUENCE [LARGE SCALE GENOMIC DNA]</scope>
    <source>
        <strain evidence="1 2">R33</strain>
    </source>
</reference>
<dbReference type="Gene3D" id="1.10.10.1150">
    <property type="entry name" value="Coenzyme PQQ synthesis protein D (PqqD)"/>
    <property type="match status" value="1"/>
</dbReference>
<organism evidence="1 2">
    <name type="scientific">Paenibacillus herberti</name>
    <dbReference type="NCBI Taxonomy" id="1619309"/>
    <lineage>
        <taxon>Bacteria</taxon>
        <taxon>Bacillati</taxon>
        <taxon>Bacillota</taxon>
        <taxon>Bacilli</taxon>
        <taxon>Bacillales</taxon>
        <taxon>Paenibacillaceae</taxon>
        <taxon>Paenibacillus</taxon>
    </lineage>
</organism>
<dbReference type="OrthoDB" id="1495225at2"/>
<gene>
    <name evidence="1" type="ORF">CGZ75_22080</name>
</gene>
<evidence type="ECO:0000313" key="1">
    <source>
        <dbReference type="EMBL" id="OXM13710.1"/>
    </source>
</evidence>
<dbReference type="InterPro" id="IPR008792">
    <property type="entry name" value="PQQD"/>
</dbReference>
<comment type="caution">
    <text evidence="1">The sequence shown here is derived from an EMBL/GenBank/DDBJ whole genome shotgun (WGS) entry which is preliminary data.</text>
</comment>
<accession>A0A229NV50</accession>
<dbReference type="Pfam" id="PF05402">
    <property type="entry name" value="PqqD"/>
    <property type="match status" value="1"/>
</dbReference>